<dbReference type="PANTHER" id="PTHR30561:SF0">
    <property type="entry name" value="GUANIDINIUM EXPORTER"/>
    <property type="match status" value="1"/>
</dbReference>
<dbReference type="GO" id="GO:0022857">
    <property type="term" value="F:transmembrane transporter activity"/>
    <property type="evidence" value="ECO:0007669"/>
    <property type="project" value="InterPro"/>
</dbReference>
<proteinExistence type="inferred from homology"/>
<dbReference type="PANTHER" id="PTHR30561">
    <property type="entry name" value="SMR FAMILY PROTON-DEPENDENT DRUG EFFLUX TRANSPORTER SUGE"/>
    <property type="match status" value="1"/>
</dbReference>
<accession>A0A8J3CCR5</accession>
<dbReference type="InterPro" id="IPR000390">
    <property type="entry name" value="Small_drug/metabolite_transptr"/>
</dbReference>
<keyword evidence="10" id="KW-1185">Reference proteome</keyword>
<sequence>MAWVVLLLSGILEAGWAVALKLSHGFTRLGWTVTFLVTAALSFAGLAWAMRYLPVGTAYAVWTGIGALIAAVIGMVWLGDGVSALRITSLVLIVAGIVGLKLAASAA</sequence>
<dbReference type="InterPro" id="IPR037185">
    <property type="entry name" value="EmrE-like"/>
</dbReference>
<feature type="transmembrane region" description="Helical" evidence="8">
    <location>
        <begin position="57"/>
        <end position="78"/>
    </location>
</feature>
<keyword evidence="2" id="KW-0813">Transport</keyword>
<evidence type="ECO:0000256" key="4">
    <source>
        <dbReference type="ARBA" id="ARBA00022692"/>
    </source>
</evidence>
<name>A0A8J3CCR5_9PSEU</name>
<dbReference type="SUPFAM" id="SSF103481">
    <property type="entry name" value="Multidrug resistance efflux transporter EmrE"/>
    <property type="match status" value="1"/>
</dbReference>
<evidence type="ECO:0000313" key="9">
    <source>
        <dbReference type="EMBL" id="GGM46980.1"/>
    </source>
</evidence>
<dbReference type="GO" id="GO:0005886">
    <property type="term" value="C:plasma membrane"/>
    <property type="evidence" value="ECO:0007669"/>
    <property type="project" value="UniProtKB-SubCell"/>
</dbReference>
<protein>
    <submittedName>
        <fullName evidence="9">Multidrug transporter</fullName>
    </submittedName>
</protein>
<keyword evidence="3" id="KW-1003">Cell membrane</keyword>
<evidence type="ECO:0000256" key="5">
    <source>
        <dbReference type="ARBA" id="ARBA00022989"/>
    </source>
</evidence>
<dbReference type="EMBL" id="BMMK01000006">
    <property type="protein sequence ID" value="GGM46980.1"/>
    <property type="molecule type" value="Genomic_DNA"/>
</dbReference>
<dbReference type="Gene3D" id="1.10.3730.20">
    <property type="match status" value="1"/>
</dbReference>
<keyword evidence="4 7" id="KW-0812">Transmembrane</keyword>
<reference evidence="9" key="1">
    <citation type="journal article" date="2014" name="Int. J. Syst. Evol. Microbiol.">
        <title>Complete genome sequence of Corynebacterium casei LMG S-19264T (=DSM 44701T), isolated from a smear-ripened cheese.</title>
        <authorList>
            <consortium name="US DOE Joint Genome Institute (JGI-PGF)"/>
            <person name="Walter F."/>
            <person name="Albersmeier A."/>
            <person name="Kalinowski J."/>
            <person name="Ruckert C."/>
        </authorList>
    </citation>
    <scope>NUCLEOTIDE SEQUENCE</scope>
    <source>
        <strain evidence="9">CGMCC 4.5737</strain>
    </source>
</reference>
<organism evidence="9 10">
    <name type="scientific">Longimycelium tulufanense</name>
    <dbReference type="NCBI Taxonomy" id="907463"/>
    <lineage>
        <taxon>Bacteria</taxon>
        <taxon>Bacillati</taxon>
        <taxon>Actinomycetota</taxon>
        <taxon>Actinomycetes</taxon>
        <taxon>Pseudonocardiales</taxon>
        <taxon>Pseudonocardiaceae</taxon>
        <taxon>Longimycelium</taxon>
    </lineage>
</organism>
<dbReference type="FunFam" id="1.10.3730.20:FF:000001">
    <property type="entry name" value="Quaternary ammonium compound resistance transporter SugE"/>
    <property type="match status" value="1"/>
</dbReference>
<comment type="caution">
    <text evidence="9">The sequence shown here is derived from an EMBL/GenBank/DDBJ whole genome shotgun (WGS) entry which is preliminary data.</text>
</comment>
<dbReference type="RefSeq" id="WP_189055763.1">
    <property type="nucleotide sequence ID" value="NZ_BMMK01000006.1"/>
</dbReference>
<keyword evidence="5 8" id="KW-1133">Transmembrane helix</keyword>
<dbReference type="Proteomes" id="UP000637578">
    <property type="component" value="Unassembled WGS sequence"/>
</dbReference>
<comment type="subcellular location">
    <subcellularLocation>
        <location evidence="1 7">Cell membrane</location>
        <topology evidence="1 7">Multi-pass membrane protein</topology>
    </subcellularLocation>
</comment>
<feature type="transmembrane region" description="Helical" evidence="8">
    <location>
        <begin position="29"/>
        <end position="50"/>
    </location>
</feature>
<evidence type="ECO:0000313" key="10">
    <source>
        <dbReference type="Proteomes" id="UP000637578"/>
    </source>
</evidence>
<comment type="similarity">
    <text evidence="7">Belongs to the drug/metabolite transporter (DMT) superfamily. Small multidrug resistance (SMR) (TC 2.A.7.1) family.</text>
</comment>
<reference evidence="9" key="2">
    <citation type="submission" date="2020-09" db="EMBL/GenBank/DDBJ databases">
        <authorList>
            <person name="Sun Q."/>
            <person name="Zhou Y."/>
        </authorList>
    </citation>
    <scope>NUCLEOTIDE SEQUENCE</scope>
    <source>
        <strain evidence="9">CGMCC 4.5737</strain>
    </source>
</reference>
<evidence type="ECO:0000256" key="3">
    <source>
        <dbReference type="ARBA" id="ARBA00022475"/>
    </source>
</evidence>
<dbReference type="AlphaFoldDB" id="A0A8J3CCR5"/>
<dbReference type="InterPro" id="IPR045324">
    <property type="entry name" value="Small_multidrug_res"/>
</dbReference>
<dbReference type="Pfam" id="PF00893">
    <property type="entry name" value="Multi_Drug_Res"/>
    <property type="match status" value="1"/>
</dbReference>
<evidence type="ECO:0000256" key="6">
    <source>
        <dbReference type="ARBA" id="ARBA00023136"/>
    </source>
</evidence>
<keyword evidence="6 8" id="KW-0472">Membrane</keyword>
<evidence type="ECO:0000256" key="1">
    <source>
        <dbReference type="ARBA" id="ARBA00004651"/>
    </source>
</evidence>
<evidence type="ECO:0000256" key="7">
    <source>
        <dbReference type="RuleBase" id="RU003942"/>
    </source>
</evidence>
<feature type="transmembrane region" description="Helical" evidence="8">
    <location>
        <begin position="84"/>
        <end position="104"/>
    </location>
</feature>
<evidence type="ECO:0000256" key="2">
    <source>
        <dbReference type="ARBA" id="ARBA00022448"/>
    </source>
</evidence>
<evidence type="ECO:0000256" key="8">
    <source>
        <dbReference type="SAM" id="Phobius"/>
    </source>
</evidence>
<gene>
    <name evidence="9" type="primary">sugE</name>
    <name evidence="9" type="ORF">GCM10012275_17580</name>
</gene>